<proteinExistence type="predicted"/>
<dbReference type="RefSeq" id="WP_317124768.1">
    <property type="nucleotide sequence ID" value="NZ_RBIQ01000007.1"/>
</dbReference>
<sequence>MRLLTKGYLRIEMNKALLVSELQFKGIRSSGAGGQHVNKVSSKVELSFEINKTNALTTFEKERILEKLSNKINKENVLILQCDESRSQHKNKDLVIKRFLKLIENSLLIPKKRKVSKPKKSAIEKRLKSKKRAALKKVNRRKPDLD</sequence>
<accession>A0A495EEA1</accession>
<dbReference type="Gene3D" id="3.30.160.20">
    <property type="match status" value="1"/>
</dbReference>
<dbReference type="PANTHER" id="PTHR47814">
    <property type="entry name" value="PEPTIDYL-TRNA HYDROLASE ARFB"/>
    <property type="match status" value="1"/>
</dbReference>
<dbReference type="GO" id="GO:0003747">
    <property type="term" value="F:translation release factor activity"/>
    <property type="evidence" value="ECO:0007669"/>
    <property type="project" value="InterPro"/>
</dbReference>
<reference evidence="3 4" key="1">
    <citation type="submission" date="2018-10" db="EMBL/GenBank/DDBJ databases">
        <title>Genomic Encyclopedia of Archaeal and Bacterial Type Strains, Phase II (KMG-II): from individual species to whole genera.</title>
        <authorList>
            <person name="Goeker M."/>
        </authorList>
    </citation>
    <scope>NUCLEOTIDE SEQUENCE [LARGE SCALE GENOMIC DNA]</scope>
    <source>
        <strain evidence="3 4">DSM 25230</strain>
    </source>
</reference>
<dbReference type="NCBIfam" id="NF006718">
    <property type="entry name" value="PRK09256.1"/>
    <property type="match status" value="1"/>
</dbReference>
<name>A0A495EEA1_9FLAO</name>
<evidence type="ECO:0000313" key="3">
    <source>
        <dbReference type="EMBL" id="RKR14883.1"/>
    </source>
</evidence>
<feature type="compositionally biased region" description="Basic residues" evidence="1">
    <location>
        <begin position="127"/>
        <end position="140"/>
    </location>
</feature>
<evidence type="ECO:0000256" key="1">
    <source>
        <dbReference type="SAM" id="MobiDB-lite"/>
    </source>
</evidence>
<protein>
    <submittedName>
        <fullName evidence="3">Ribosome-associated protein</fullName>
    </submittedName>
</protein>
<organism evidence="3 4">
    <name type="scientific">Maribacter vaceletii</name>
    <dbReference type="NCBI Taxonomy" id="1206816"/>
    <lineage>
        <taxon>Bacteria</taxon>
        <taxon>Pseudomonadati</taxon>
        <taxon>Bacteroidota</taxon>
        <taxon>Flavobacteriia</taxon>
        <taxon>Flavobacteriales</taxon>
        <taxon>Flavobacteriaceae</taxon>
        <taxon>Maribacter</taxon>
    </lineage>
</organism>
<evidence type="ECO:0000259" key="2">
    <source>
        <dbReference type="PROSITE" id="PS00745"/>
    </source>
</evidence>
<comment type="caution">
    <text evidence="3">The sequence shown here is derived from an EMBL/GenBank/DDBJ whole genome shotgun (WGS) entry which is preliminary data.</text>
</comment>
<feature type="domain" description="Prokaryotic-type class I peptide chain release factors" evidence="2">
    <location>
        <begin position="28"/>
        <end position="44"/>
    </location>
</feature>
<dbReference type="AlphaFoldDB" id="A0A495EEA1"/>
<dbReference type="Proteomes" id="UP000269412">
    <property type="component" value="Unassembled WGS sequence"/>
</dbReference>
<keyword evidence="4" id="KW-1185">Reference proteome</keyword>
<dbReference type="GO" id="GO:0072344">
    <property type="term" value="P:rescue of stalled ribosome"/>
    <property type="evidence" value="ECO:0007669"/>
    <property type="project" value="TreeGrafter"/>
</dbReference>
<dbReference type="PROSITE" id="PS00745">
    <property type="entry name" value="RF_PROK_I"/>
    <property type="match status" value="1"/>
</dbReference>
<dbReference type="Pfam" id="PF00472">
    <property type="entry name" value="RF-1"/>
    <property type="match status" value="1"/>
</dbReference>
<dbReference type="InterPro" id="IPR000352">
    <property type="entry name" value="Pep_chain_release_fac_I"/>
</dbReference>
<dbReference type="EMBL" id="RBIQ01000007">
    <property type="protein sequence ID" value="RKR14883.1"/>
    <property type="molecule type" value="Genomic_DNA"/>
</dbReference>
<dbReference type="PANTHER" id="PTHR47814:SF1">
    <property type="entry name" value="PEPTIDYL-TRNA HYDROLASE ARFB"/>
    <property type="match status" value="1"/>
</dbReference>
<dbReference type="GO" id="GO:0043022">
    <property type="term" value="F:ribosome binding"/>
    <property type="evidence" value="ECO:0007669"/>
    <property type="project" value="TreeGrafter"/>
</dbReference>
<dbReference type="GO" id="GO:0004045">
    <property type="term" value="F:peptidyl-tRNA hydrolase activity"/>
    <property type="evidence" value="ECO:0007669"/>
    <property type="project" value="TreeGrafter"/>
</dbReference>
<evidence type="ECO:0000313" key="4">
    <source>
        <dbReference type="Proteomes" id="UP000269412"/>
    </source>
</evidence>
<gene>
    <name evidence="3" type="ORF">CLV91_0964</name>
</gene>
<dbReference type="SUPFAM" id="SSF110916">
    <property type="entry name" value="Peptidyl-tRNA hydrolase domain-like"/>
    <property type="match status" value="1"/>
</dbReference>
<feature type="region of interest" description="Disordered" evidence="1">
    <location>
        <begin position="113"/>
        <end position="146"/>
    </location>
</feature>